<gene>
    <name evidence="14" type="ORF">EDD53_2772</name>
</gene>
<keyword evidence="7 9" id="KW-1133">Transmembrane helix</keyword>
<dbReference type="NCBIfam" id="TIGR01843">
    <property type="entry name" value="type_I_hlyD"/>
    <property type="match status" value="1"/>
</dbReference>
<evidence type="ECO:0000256" key="6">
    <source>
        <dbReference type="ARBA" id="ARBA00022692"/>
    </source>
</evidence>
<keyword evidence="3 9" id="KW-0813">Transport</keyword>
<feature type="transmembrane region" description="Helical" evidence="9">
    <location>
        <begin position="39"/>
        <end position="59"/>
    </location>
</feature>
<dbReference type="Gene3D" id="2.40.50.100">
    <property type="match status" value="1"/>
</dbReference>
<feature type="coiled-coil region" evidence="10">
    <location>
        <begin position="285"/>
        <end position="312"/>
    </location>
</feature>
<comment type="subcellular location">
    <subcellularLocation>
        <location evidence="1 9">Cell inner membrane</location>
        <topology evidence="1 9">Single-pass membrane protein</topology>
    </subcellularLocation>
</comment>
<evidence type="ECO:0000256" key="5">
    <source>
        <dbReference type="ARBA" id="ARBA00022519"/>
    </source>
</evidence>
<evidence type="ECO:0000256" key="11">
    <source>
        <dbReference type="SAM" id="MobiDB-lite"/>
    </source>
</evidence>
<evidence type="ECO:0000313" key="15">
    <source>
        <dbReference type="Proteomes" id="UP000269689"/>
    </source>
</evidence>
<reference evidence="14 15" key="1">
    <citation type="submission" date="2018-11" db="EMBL/GenBank/DDBJ databases">
        <title>Genomic Encyclopedia of Type Strains, Phase IV (KMG-IV): sequencing the most valuable type-strain genomes for metagenomic binning, comparative biology and taxonomic classification.</title>
        <authorList>
            <person name="Goeker M."/>
        </authorList>
    </citation>
    <scope>NUCLEOTIDE SEQUENCE [LARGE SCALE GENOMIC DNA]</scope>
    <source>
        <strain evidence="14 15">DSM 104731</strain>
    </source>
</reference>
<dbReference type="PANTHER" id="PTHR30386:SF17">
    <property type="entry name" value="ALKALINE PROTEASE SECRETION PROTEIN APRE"/>
    <property type="match status" value="1"/>
</dbReference>
<dbReference type="RefSeq" id="WP_342772331.1">
    <property type="nucleotide sequence ID" value="NZ_RKQK01000005.1"/>
</dbReference>
<keyword evidence="10" id="KW-0175">Coiled coil</keyword>
<dbReference type="Pfam" id="PF26002">
    <property type="entry name" value="Beta-barrel_AprE"/>
    <property type="match status" value="1"/>
</dbReference>
<evidence type="ECO:0000256" key="9">
    <source>
        <dbReference type="RuleBase" id="RU365093"/>
    </source>
</evidence>
<evidence type="ECO:0000256" key="2">
    <source>
        <dbReference type="ARBA" id="ARBA00009477"/>
    </source>
</evidence>
<dbReference type="GO" id="GO:0015031">
    <property type="term" value="P:protein transport"/>
    <property type="evidence" value="ECO:0007669"/>
    <property type="project" value="InterPro"/>
</dbReference>
<evidence type="ECO:0000256" key="3">
    <source>
        <dbReference type="ARBA" id="ARBA00022448"/>
    </source>
</evidence>
<dbReference type="InterPro" id="IPR058982">
    <property type="entry name" value="Beta-barrel_AprE"/>
</dbReference>
<keyword evidence="4 9" id="KW-1003">Cell membrane</keyword>
<dbReference type="Gene3D" id="2.40.30.170">
    <property type="match status" value="1"/>
</dbReference>
<dbReference type="Pfam" id="PF25994">
    <property type="entry name" value="HH_AprE"/>
    <property type="match status" value="1"/>
</dbReference>
<dbReference type="Proteomes" id="UP000269689">
    <property type="component" value="Unassembled WGS sequence"/>
</dbReference>
<comment type="similarity">
    <text evidence="2 9">Belongs to the membrane fusion protein (MFP) (TC 8.A.1) family.</text>
</comment>
<dbReference type="GO" id="GO:0005886">
    <property type="term" value="C:plasma membrane"/>
    <property type="evidence" value="ECO:0007669"/>
    <property type="project" value="UniProtKB-SubCell"/>
</dbReference>
<dbReference type="PANTHER" id="PTHR30386">
    <property type="entry name" value="MEMBRANE FUSION SUBUNIT OF EMRAB-TOLC MULTIDRUG EFFLUX PUMP"/>
    <property type="match status" value="1"/>
</dbReference>
<keyword evidence="6 9" id="KW-0812">Transmembrane</keyword>
<accession>A0A3N4U4D1</accession>
<dbReference type="PRINTS" id="PR01490">
    <property type="entry name" value="RTXTOXIND"/>
</dbReference>
<comment type="caution">
    <text evidence="14">The sequence shown here is derived from an EMBL/GenBank/DDBJ whole genome shotgun (WGS) entry which is preliminary data.</text>
</comment>
<name>A0A3N4U4D1_9RHOB</name>
<protein>
    <recommendedName>
        <fullName evidence="9">Membrane fusion protein (MFP) family protein</fullName>
    </recommendedName>
</protein>
<feature type="domain" description="AprE-like beta-barrel" evidence="13">
    <location>
        <begin position="347"/>
        <end position="437"/>
    </location>
</feature>
<evidence type="ECO:0000256" key="8">
    <source>
        <dbReference type="ARBA" id="ARBA00023136"/>
    </source>
</evidence>
<evidence type="ECO:0000256" key="7">
    <source>
        <dbReference type="ARBA" id="ARBA00022989"/>
    </source>
</evidence>
<evidence type="ECO:0000256" key="4">
    <source>
        <dbReference type="ARBA" id="ARBA00022475"/>
    </source>
</evidence>
<dbReference type="AlphaFoldDB" id="A0A3N4U4D1"/>
<dbReference type="Gene3D" id="1.10.287.470">
    <property type="entry name" value="Helix hairpin bin"/>
    <property type="match status" value="1"/>
</dbReference>
<evidence type="ECO:0000256" key="10">
    <source>
        <dbReference type="SAM" id="Coils"/>
    </source>
</evidence>
<keyword evidence="15" id="KW-1185">Reference proteome</keyword>
<evidence type="ECO:0000259" key="12">
    <source>
        <dbReference type="Pfam" id="PF25994"/>
    </source>
</evidence>
<evidence type="ECO:0000256" key="1">
    <source>
        <dbReference type="ARBA" id="ARBA00004377"/>
    </source>
</evidence>
<organism evidence="14 15">
    <name type="scientific">Pacificibacter maritimus</name>
    <dbReference type="NCBI Taxonomy" id="762213"/>
    <lineage>
        <taxon>Bacteria</taxon>
        <taxon>Pseudomonadati</taxon>
        <taxon>Pseudomonadota</taxon>
        <taxon>Alphaproteobacteria</taxon>
        <taxon>Rhodobacterales</taxon>
        <taxon>Roseobacteraceae</taxon>
        <taxon>Pacificibacter</taxon>
    </lineage>
</organism>
<keyword evidence="5 9" id="KW-0997">Cell inner membrane</keyword>
<evidence type="ECO:0000313" key="14">
    <source>
        <dbReference type="EMBL" id="RPE63175.1"/>
    </source>
</evidence>
<keyword evidence="8 9" id="KW-0472">Membrane</keyword>
<proteinExistence type="inferred from homology"/>
<evidence type="ECO:0000259" key="13">
    <source>
        <dbReference type="Pfam" id="PF26002"/>
    </source>
</evidence>
<feature type="region of interest" description="Disordered" evidence="11">
    <location>
        <begin position="1"/>
        <end position="29"/>
    </location>
</feature>
<sequence>MTQKDPSANSAPVAAAQTNLHQSQTGQLPDESWSARGPLAVGIVCIVLLLGGFGLWSVVARIDGAIVASGQVQVEQNRQVVAHPDGGEISSVQVREGSSVRAGDVLLQLDGREISSSLAITEGQLFEMMARAGRLQAERDGAETIWFDEELLSRGAIDADVARLIEGQRALFHARRLTAQQEIEQLGKRSVQISAQIDGMSAQRSALDQQQALTEQDLASQDSLLTRGLTQQSRVNALRKELADVLGRAGSISASIAQAQSQITEIELQILKLSSGRREDAITTLRDIQARSLELRQQRAVLKERLKRLEIRAPVSGIVYDLAVFGAGAVITPAAPLLYIVPQDTPLVVSARVNPIHVDQVYPGQPVRLRFSSFDSRTTPEIEGTVTKVSADAFVDEATRSSYYLTQIRIDEKQRSLLPADVVLIPGMPVETFMSTGERSPLAYLTKPLTDYFVRAFRED</sequence>
<feature type="compositionally biased region" description="Polar residues" evidence="11">
    <location>
        <begin position="1"/>
        <end position="27"/>
    </location>
</feature>
<dbReference type="InterPro" id="IPR058781">
    <property type="entry name" value="HH_AprE-like"/>
</dbReference>
<dbReference type="InterPro" id="IPR010129">
    <property type="entry name" value="T1SS_HlyD"/>
</dbReference>
<dbReference type="EMBL" id="RKQK01000005">
    <property type="protein sequence ID" value="RPE63175.1"/>
    <property type="molecule type" value="Genomic_DNA"/>
</dbReference>
<dbReference type="InterPro" id="IPR050739">
    <property type="entry name" value="MFP"/>
</dbReference>
<feature type="domain" description="AprE-like long alpha-helical hairpin" evidence="12">
    <location>
        <begin position="116"/>
        <end position="304"/>
    </location>
</feature>